<evidence type="ECO:0000259" key="3">
    <source>
        <dbReference type="Pfam" id="PF00149"/>
    </source>
</evidence>
<feature type="domain" description="Calcineurin-like phosphoesterase" evidence="3">
    <location>
        <begin position="46"/>
        <end position="215"/>
    </location>
</feature>
<dbReference type="Gene3D" id="3.60.21.10">
    <property type="match status" value="1"/>
</dbReference>
<dbReference type="EMBL" id="JBHUEO010000022">
    <property type="protein sequence ID" value="MFD1706904.1"/>
    <property type="molecule type" value="Genomic_DNA"/>
</dbReference>
<accession>A0ABW4KF85</accession>
<dbReference type="SUPFAM" id="SSF56300">
    <property type="entry name" value="Metallo-dependent phosphatases"/>
    <property type="match status" value="1"/>
</dbReference>
<reference evidence="5" key="1">
    <citation type="journal article" date="2019" name="Int. J. Syst. Evol. Microbiol.">
        <title>The Global Catalogue of Microorganisms (GCM) 10K type strain sequencing project: providing services to taxonomists for standard genome sequencing and annotation.</title>
        <authorList>
            <consortium name="The Broad Institute Genomics Platform"/>
            <consortium name="The Broad Institute Genome Sequencing Center for Infectious Disease"/>
            <person name="Wu L."/>
            <person name="Ma J."/>
        </authorList>
    </citation>
    <scope>NUCLEOTIDE SEQUENCE [LARGE SCALE GENOMIC DNA]</scope>
    <source>
        <strain evidence="5">CGMCC 1.12295</strain>
    </source>
</reference>
<keyword evidence="1" id="KW-0479">Metal-binding</keyword>
<gene>
    <name evidence="4" type="ORF">ACFSCZ_09195</name>
</gene>
<dbReference type="InterPro" id="IPR004843">
    <property type="entry name" value="Calcineurin-like_PHP"/>
</dbReference>
<comment type="caution">
    <text evidence="4">The sequence shown here is derived from an EMBL/GenBank/DDBJ whole genome shotgun (WGS) entry which is preliminary data.</text>
</comment>
<evidence type="ECO:0000256" key="2">
    <source>
        <dbReference type="ARBA" id="ARBA00022801"/>
    </source>
</evidence>
<dbReference type="InterPro" id="IPR051158">
    <property type="entry name" value="Metallophosphoesterase_sf"/>
</dbReference>
<dbReference type="CDD" id="cd07385">
    <property type="entry name" value="MPP_YkuE_C"/>
    <property type="match status" value="1"/>
</dbReference>
<dbReference type="PANTHER" id="PTHR31302:SF31">
    <property type="entry name" value="PHOSPHODIESTERASE YAEI"/>
    <property type="match status" value="1"/>
</dbReference>
<protein>
    <submittedName>
        <fullName evidence="4">Metallophosphoesterase</fullName>
    </submittedName>
</protein>
<keyword evidence="2" id="KW-0378">Hydrolase</keyword>
<proteinExistence type="predicted"/>
<dbReference type="Proteomes" id="UP001597301">
    <property type="component" value="Unassembled WGS sequence"/>
</dbReference>
<name>A0ABW4KF85_9BACI</name>
<evidence type="ECO:0000313" key="4">
    <source>
        <dbReference type="EMBL" id="MFD1706904.1"/>
    </source>
</evidence>
<keyword evidence="5" id="KW-1185">Reference proteome</keyword>
<dbReference type="Pfam" id="PF00149">
    <property type="entry name" value="Metallophos"/>
    <property type="match status" value="1"/>
</dbReference>
<evidence type="ECO:0000313" key="5">
    <source>
        <dbReference type="Proteomes" id="UP001597301"/>
    </source>
</evidence>
<sequence>MRNRLVKCGLLMAGIGLFLYANNHWLQVSSFDITSNRIPKSFDGLVIVQLSDLHDAEFGEGQMKLAEKVKGLQPDLILLTGDLIDSNRYDLGQSLHLVRQLVETADVFYVTGNHEVAVNEVEEITGALRSLGVYVLNNEAHILERNGEQIAIAGIEDPLMKPARPPEETVAESIVRSFNGIPAQTYRILLSHRPEVYDQYVEGEVDLIFTGHAHGGQIRLPGVGGLIAPGEGWFPSYTEGAHTKGMTTMIVSRGLGNSAIPYRILNRPEITVATLKKEP</sequence>
<organism evidence="4 5">
    <name type="scientific">Siminovitchia sediminis</name>
    <dbReference type="NCBI Taxonomy" id="1274353"/>
    <lineage>
        <taxon>Bacteria</taxon>
        <taxon>Bacillati</taxon>
        <taxon>Bacillota</taxon>
        <taxon>Bacilli</taxon>
        <taxon>Bacillales</taxon>
        <taxon>Bacillaceae</taxon>
        <taxon>Siminovitchia</taxon>
    </lineage>
</organism>
<dbReference type="PANTHER" id="PTHR31302">
    <property type="entry name" value="TRANSMEMBRANE PROTEIN WITH METALLOPHOSPHOESTERASE DOMAIN-RELATED"/>
    <property type="match status" value="1"/>
</dbReference>
<evidence type="ECO:0000256" key="1">
    <source>
        <dbReference type="ARBA" id="ARBA00022723"/>
    </source>
</evidence>
<dbReference type="InterPro" id="IPR029052">
    <property type="entry name" value="Metallo-depent_PP-like"/>
</dbReference>
<dbReference type="RefSeq" id="WP_380773618.1">
    <property type="nucleotide sequence ID" value="NZ_JBHUEO010000022.1"/>
</dbReference>